<keyword evidence="2" id="KW-1133">Transmembrane helix</keyword>
<proteinExistence type="predicted"/>
<evidence type="ECO:0000313" key="4">
    <source>
        <dbReference type="EMBL" id="MFB9312426.1"/>
    </source>
</evidence>
<keyword evidence="2" id="KW-0812">Transmembrane</keyword>
<comment type="caution">
    <text evidence="4">The sequence shown here is derived from an EMBL/GenBank/DDBJ whole genome shotgun (WGS) entry which is preliminary data.</text>
</comment>
<keyword evidence="5" id="KW-1185">Reference proteome</keyword>
<dbReference type="Proteomes" id="UP001589750">
    <property type="component" value="Unassembled WGS sequence"/>
</dbReference>
<accession>A0ABV5K721</accession>
<protein>
    <recommendedName>
        <fullName evidence="6">Choice-of-anchor G family protein</fullName>
    </recommendedName>
</protein>
<feature type="region of interest" description="Disordered" evidence="1">
    <location>
        <begin position="360"/>
        <end position="391"/>
    </location>
</feature>
<dbReference type="RefSeq" id="WP_140008265.1">
    <property type="nucleotide sequence ID" value="NZ_JBHMDG010000005.1"/>
</dbReference>
<sequence>MRLVHFPLSSPLHKSLALVGAGALTLLAASPGMAAEPVAQATATGLVLTVASTPTDSGTYRVTNDGTSEKASGANSPRITALGGQSAIQAGTLAQDASTSVVDGAGRSAACAGLAGDGASLVEAGEGFCLSPDDNATINAGSVDLSGLQIVQSDLLAGLDTQLQTALAPLLNAVLPALSDGLEQGLTALGDLDVSLDLGAVQSQCSAVVGSAYGDSQLTDADLSVEVAGTDVTLLALPVNPAPNTKVVTDTDQFVDAVVDGLQVQLSTALDGALDPVTPILQQLEDALNDNILTALSDQLAPIEDNLLDVTLNKQVRPTDDSIEVTALDLRLLPAAAQFVDLLDIEIGRTTCGPSARVAVAAPTDSPSTTPSDVPTPAVPTSIPAGEDAAPRATADGSINGLLATGAIVLVALLATAGGVVSFRRTLRG</sequence>
<evidence type="ECO:0000256" key="3">
    <source>
        <dbReference type="SAM" id="SignalP"/>
    </source>
</evidence>
<evidence type="ECO:0008006" key="6">
    <source>
        <dbReference type="Google" id="ProtNLM"/>
    </source>
</evidence>
<evidence type="ECO:0000313" key="5">
    <source>
        <dbReference type="Proteomes" id="UP001589750"/>
    </source>
</evidence>
<reference evidence="4 5" key="1">
    <citation type="submission" date="2024-09" db="EMBL/GenBank/DDBJ databases">
        <authorList>
            <person name="Sun Q."/>
            <person name="Mori K."/>
        </authorList>
    </citation>
    <scope>NUCLEOTIDE SEQUENCE [LARGE SCALE GENOMIC DNA]</scope>
    <source>
        <strain evidence="4 5">JCM 9626</strain>
    </source>
</reference>
<feature type="compositionally biased region" description="Low complexity" evidence="1">
    <location>
        <begin position="360"/>
        <end position="382"/>
    </location>
</feature>
<name>A0ABV5K721_9ACTN</name>
<evidence type="ECO:0000256" key="2">
    <source>
        <dbReference type="SAM" id="Phobius"/>
    </source>
</evidence>
<feature type="signal peptide" evidence="3">
    <location>
        <begin position="1"/>
        <end position="34"/>
    </location>
</feature>
<keyword evidence="3" id="KW-0732">Signal</keyword>
<gene>
    <name evidence="4" type="ORF">ACFFRI_05165</name>
</gene>
<feature type="transmembrane region" description="Helical" evidence="2">
    <location>
        <begin position="401"/>
        <end position="423"/>
    </location>
</feature>
<organism evidence="4 5">
    <name type="scientific">Nocardioides plantarum</name>
    <dbReference type="NCBI Taxonomy" id="29299"/>
    <lineage>
        <taxon>Bacteria</taxon>
        <taxon>Bacillati</taxon>
        <taxon>Actinomycetota</taxon>
        <taxon>Actinomycetes</taxon>
        <taxon>Propionibacteriales</taxon>
        <taxon>Nocardioidaceae</taxon>
        <taxon>Nocardioides</taxon>
    </lineage>
</organism>
<dbReference type="EMBL" id="JBHMDG010000005">
    <property type="protein sequence ID" value="MFB9312426.1"/>
    <property type="molecule type" value="Genomic_DNA"/>
</dbReference>
<feature type="chain" id="PRO_5047105514" description="Choice-of-anchor G family protein" evidence="3">
    <location>
        <begin position="35"/>
        <end position="429"/>
    </location>
</feature>
<keyword evidence="2" id="KW-0472">Membrane</keyword>
<evidence type="ECO:0000256" key="1">
    <source>
        <dbReference type="SAM" id="MobiDB-lite"/>
    </source>
</evidence>